<dbReference type="PANTHER" id="PTHR30055">
    <property type="entry name" value="HTH-TYPE TRANSCRIPTIONAL REGULATOR RUTR"/>
    <property type="match status" value="1"/>
</dbReference>
<evidence type="ECO:0000256" key="2">
    <source>
        <dbReference type="ARBA" id="ARBA00023125"/>
    </source>
</evidence>
<gene>
    <name evidence="6" type="ORF">ACFOLH_18980</name>
</gene>
<dbReference type="InterPro" id="IPR050109">
    <property type="entry name" value="HTH-type_TetR-like_transc_reg"/>
</dbReference>
<evidence type="ECO:0000256" key="4">
    <source>
        <dbReference type="PROSITE-ProRule" id="PRU00335"/>
    </source>
</evidence>
<keyword evidence="1" id="KW-0805">Transcription regulation</keyword>
<comment type="caution">
    <text evidence="6">The sequence shown here is derived from an EMBL/GenBank/DDBJ whole genome shotgun (WGS) entry which is preliminary data.</text>
</comment>
<keyword evidence="3" id="KW-0804">Transcription</keyword>
<evidence type="ECO:0000313" key="6">
    <source>
        <dbReference type="EMBL" id="MFC3690438.1"/>
    </source>
</evidence>
<proteinExistence type="predicted"/>
<evidence type="ECO:0000256" key="3">
    <source>
        <dbReference type="ARBA" id="ARBA00023163"/>
    </source>
</evidence>
<dbReference type="EMBL" id="JBHRWW010000023">
    <property type="protein sequence ID" value="MFC3690438.1"/>
    <property type="molecule type" value="Genomic_DNA"/>
</dbReference>
<dbReference type="PRINTS" id="PR00455">
    <property type="entry name" value="HTHTETR"/>
</dbReference>
<keyword evidence="2 4" id="KW-0238">DNA-binding</keyword>
<dbReference type="PROSITE" id="PS50977">
    <property type="entry name" value="HTH_TETR_2"/>
    <property type="match status" value="1"/>
</dbReference>
<feature type="domain" description="HTH tetR-type" evidence="5">
    <location>
        <begin position="23"/>
        <end position="83"/>
    </location>
</feature>
<dbReference type="SUPFAM" id="SSF46689">
    <property type="entry name" value="Homeodomain-like"/>
    <property type="match status" value="1"/>
</dbReference>
<keyword evidence="7" id="KW-1185">Reference proteome</keyword>
<dbReference type="InterPro" id="IPR009057">
    <property type="entry name" value="Homeodomain-like_sf"/>
</dbReference>
<dbReference type="PANTHER" id="PTHR30055:SF234">
    <property type="entry name" value="HTH-TYPE TRANSCRIPTIONAL REGULATOR BETI"/>
    <property type="match status" value="1"/>
</dbReference>
<name>A0ABV7WKM2_9MICO</name>
<dbReference type="Proteomes" id="UP001595685">
    <property type="component" value="Unassembled WGS sequence"/>
</dbReference>
<dbReference type="Pfam" id="PF00440">
    <property type="entry name" value="TetR_N"/>
    <property type="match status" value="1"/>
</dbReference>
<dbReference type="Gene3D" id="1.10.357.10">
    <property type="entry name" value="Tetracycline Repressor, domain 2"/>
    <property type="match status" value="1"/>
</dbReference>
<accession>A0ABV7WKM2</accession>
<reference evidence="7" key="1">
    <citation type="journal article" date="2019" name="Int. J. Syst. Evol. Microbiol.">
        <title>The Global Catalogue of Microorganisms (GCM) 10K type strain sequencing project: providing services to taxonomists for standard genome sequencing and annotation.</title>
        <authorList>
            <consortium name="The Broad Institute Genomics Platform"/>
            <consortium name="The Broad Institute Genome Sequencing Center for Infectious Disease"/>
            <person name="Wu L."/>
            <person name="Ma J."/>
        </authorList>
    </citation>
    <scope>NUCLEOTIDE SEQUENCE [LARGE SCALE GENOMIC DNA]</scope>
    <source>
        <strain evidence="7">NCAIM B.02333</strain>
    </source>
</reference>
<protein>
    <submittedName>
        <fullName evidence="6">TetR/AcrR family transcriptional regulator</fullName>
    </submittedName>
</protein>
<dbReference type="InterPro" id="IPR001647">
    <property type="entry name" value="HTH_TetR"/>
</dbReference>
<sequence>MTVADGIPAVRGRSPRAVRPSPEQLDAAILDAAAEVFARHGFAGTSVQQVADTVGYSKTGLLRRFPSKQALYDGVLGHVSACVEGILDGPGAGQGLGDGDLAPPRTRAAVLRAVTAAAFQNPGTVVLVLEALRPGSDLPGTDQVEQTTLRLAGQLTAGIDDPQDRLRALLALQLVATAATLALDPGAHVPELSVSQVHDVALQAAGDVVGVRTT</sequence>
<organism evidence="6 7">
    <name type="scientific">Aquipuribacter hungaricus</name>
    <dbReference type="NCBI Taxonomy" id="545624"/>
    <lineage>
        <taxon>Bacteria</taxon>
        <taxon>Bacillati</taxon>
        <taxon>Actinomycetota</taxon>
        <taxon>Actinomycetes</taxon>
        <taxon>Micrococcales</taxon>
        <taxon>Intrasporangiaceae</taxon>
        <taxon>Aquipuribacter</taxon>
    </lineage>
</organism>
<dbReference type="RefSeq" id="WP_340291622.1">
    <property type="nucleotide sequence ID" value="NZ_JBBEOI010000044.1"/>
</dbReference>
<feature type="DNA-binding region" description="H-T-H motif" evidence="4">
    <location>
        <begin position="46"/>
        <end position="65"/>
    </location>
</feature>
<evidence type="ECO:0000256" key="1">
    <source>
        <dbReference type="ARBA" id="ARBA00023015"/>
    </source>
</evidence>
<evidence type="ECO:0000259" key="5">
    <source>
        <dbReference type="PROSITE" id="PS50977"/>
    </source>
</evidence>
<evidence type="ECO:0000313" key="7">
    <source>
        <dbReference type="Proteomes" id="UP001595685"/>
    </source>
</evidence>